<dbReference type="GO" id="GO:0004493">
    <property type="term" value="F:methylmalonyl-CoA epimerase activity"/>
    <property type="evidence" value="ECO:0007669"/>
    <property type="project" value="TreeGrafter"/>
</dbReference>
<dbReference type="InterPro" id="IPR051785">
    <property type="entry name" value="MMCE/EMCE_epimerase"/>
</dbReference>
<dbReference type="InterPro" id="IPR037523">
    <property type="entry name" value="VOC_core"/>
</dbReference>
<evidence type="ECO:0000259" key="2">
    <source>
        <dbReference type="PROSITE" id="PS51819"/>
    </source>
</evidence>
<evidence type="ECO:0000256" key="1">
    <source>
        <dbReference type="ARBA" id="ARBA00022723"/>
    </source>
</evidence>
<keyword evidence="4" id="KW-1185">Reference proteome</keyword>
<keyword evidence="1" id="KW-0479">Metal-binding</keyword>
<evidence type="ECO:0000313" key="3">
    <source>
        <dbReference type="EMBL" id="TDT18199.1"/>
    </source>
</evidence>
<dbReference type="PANTHER" id="PTHR43048">
    <property type="entry name" value="METHYLMALONYL-COA EPIMERASE"/>
    <property type="match status" value="1"/>
</dbReference>
<reference evidence="3 4" key="1">
    <citation type="submission" date="2019-03" db="EMBL/GenBank/DDBJ databases">
        <title>Sequencing the genomes of 1000 actinobacteria strains.</title>
        <authorList>
            <person name="Klenk H.-P."/>
        </authorList>
    </citation>
    <scope>NUCLEOTIDE SEQUENCE [LARGE SCALE GENOMIC DNA]</scope>
    <source>
        <strain evidence="3 4">DSM 18936</strain>
    </source>
</reference>
<comment type="caution">
    <text evidence="3">The sequence shown here is derived from an EMBL/GenBank/DDBJ whole genome shotgun (WGS) entry which is preliminary data.</text>
</comment>
<organism evidence="3 4">
    <name type="scientific">Ilumatobacter fluminis</name>
    <dbReference type="NCBI Taxonomy" id="467091"/>
    <lineage>
        <taxon>Bacteria</taxon>
        <taxon>Bacillati</taxon>
        <taxon>Actinomycetota</taxon>
        <taxon>Acidimicrobiia</taxon>
        <taxon>Acidimicrobiales</taxon>
        <taxon>Ilumatobacteraceae</taxon>
        <taxon>Ilumatobacter</taxon>
    </lineage>
</organism>
<dbReference type="AlphaFoldDB" id="A0A4R7I5D8"/>
<proteinExistence type="predicted"/>
<dbReference type="PANTHER" id="PTHR43048:SF4">
    <property type="entry name" value="RING-CLEAVING DIOXYGENASE-RELATED"/>
    <property type="match status" value="1"/>
</dbReference>
<dbReference type="GO" id="GO:0046491">
    <property type="term" value="P:L-methylmalonyl-CoA metabolic process"/>
    <property type="evidence" value="ECO:0007669"/>
    <property type="project" value="TreeGrafter"/>
</dbReference>
<sequence>MEKRADWARPYGGDMTVSVSTMFITVHDGDEALTFYRDALGLDVRNDVSKGDFRWITVGAPGQAVDVVLSYPHGGRSEADGDALLSLVTKGAMQAAIFRSDDLDATFERVRASGAEVLQEPKPQPWGVTDCAFRDPSGNLVRIAQA</sequence>
<protein>
    <submittedName>
        <fullName evidence="3">Putative enzyme related to lactoylglutathione lyase</fullName>
    </submittedName>
</protein>
<name>A0A4R7I5D8_9ACTN</name>
<dbReference type="PROSITE" id="PS51819">
    <property type="entry name" value="VOC"/>
    <property type="match status" value="1"/>
</dbReference>
<dbReference type="Proteomes" id="UP000294558">
    <property type="component" value="Unassembled WGS sequence"/>
</dbReference>
<dbReference type="InterPro" id="IPR004360">
    <property type="entry name" value="Glyas_Fos-R_dOase_dom"/>
</dbReference>
<keyword evidence="3" id="KW-0456">Lyase</keyword>
<dbReference type="Pfam" id="PF00903">
    <property type="entry name" value="Glyoxalase"/>
    <property type="match status" value="1"/>
</dbReference>
<dbReference type="InterPro" id="IPR029068">
    <property type="entry name" value="Glyas_Bleomycin-R_OHBP_Dase"/>
</dbReference>
<gene>
    <name evidence="3" type="ORF">BDK89_3816</name>
</gene>
<dbReference type="SUPFAM" id="SSF54593">
    <property type="entry name" value="Glyoxalase/Bleomycin resistance protein/Dihydroxybiphenyl dioxygenase"/>
    <property type="match status" value="1"/>
</dbReference>
<evidence type="ECO:0000313" key="4">
    <source>
        <dbReference type="Proteomes" id="UP000294558"/>
    </source>
</evidence>
<dbReference type="GO" id="GO:0016829">
    <property type="term" value="F:lyase activity"/>
    <property type="evidence" value="ECO:0007669"/>
    <property type="project" value="UniProtKB-KW"/>
</dbReference>
<dbReference type="GO" id="GO:0046872">
    <property type="term" value="F:metal ion binding"/>
    <property type="evidence" value="ECO:0007669"/>
    <property type="project" value="UniProtKB-KW"/>
</dbReference>
<dbReference type="EMBL" id="SOAU01000001">
    <property type="protein sequence ID" value="TDT18199.1"/>
    <property type="molecule type" value="Genomic_DNA"/>
</dbReference>
<accession>A0A4R7I5D8</accession>
<dbReference type="Gene3D" id="3.10.180.10">
    <property type="entry name" value="2,3-Dihydroxybiphenyl 1,2-Dioxygenase, domain 1"/>
    <property type="match status" value="1"/>
</dbReference>
<feature type="domain" description="VOC" evidence="2">
    <location>
        <begin position="18"/>
        <end position="146"/>
    </location>
</feature>